<accession>A0A2P8H9D3</accession>
<evidence type="ECO:0000313" key="1">
    <source>
        <dbReference type="EMBL" id="PSL42801.1"/>
    </source>
</evidence>
<sequence length="84" mass="9896">MAAFDYFAIENGNYAETSIYWLIQQLVKKVRYIRSQIPADKIQEHLPELHSLERKIQELEMGIGEPRINYIAEINQVLKADNIY</sequence>
<organism evidence="1 2">
    <name type="scientific">Chitinophaga niastensis</name>
    <dbReference type="NCBI Taxonomy" id="536980"/>
    <lineage>
        <taxon>Bacteria</taxon>
        <taxon>Pseudomonadati</taxon>
        <taxon>Bacteroidota</taxon>
        <taxon>Chitinophagia</taxon>
        <taxon>Chitinophagales</taxon>
        <taxon>Chitinophagaceae</taxon>
        <taxon>Chitinophaga</taxon>
    </lineage>
</organism>
<proteinExistence type="predicted"/>
<comment type="caution">
    <text evidence="1">The sequence shown here is derived from an EMBL/GenBank/DDBJ whole genome shotgun (WGS) entry which is preliminary data.</text>
</comment>
<reference evidence="1 2" key="1">
    <citation type="submission" date="2018-03" db="EMBL/GenBank/DDBJ databases">
        <title>Genomic Encyclopedia of Archaeal and Bacterial Type Strains, Phase II (KMG-II): from individual species to whole genera.</title>
        <authorList>
            <person name="Goeker M."/>
        </authorList>
    </citation>
    <scope>NUCLEOTIDE SEQUENCE [LARGE SCALE GENOMIC DNA]</scope>
    <source>
        <strain evidence="1 2">DSM 24859</strain>
    </source>
</reference>
<gene>
    <name evidence="1" type="ORF">CLV51_11017</name>
</gene>
<dbReference type="AlphaFoldDB" id="A0A2P8H9D3"/>
<evidence type="ECO:0000313" key="2">
    <source>
        <dbReference type="Proteomes" id="UP000240971"/>
    </source>
</evidence>
<protein>
    <submittedName>
        <fullName evidence="1">Uncharacterized protein</fullName>
    </submittedName>
</protein>
<name>A0A2P8H9D3_CHINA</name>
<dbReference type="RefSeq" id="WP_106531258.1">
    <property type="nucleotide sequence ID" value="NZ_PYAW01000010.1"/>
</dbReference>
<keyword evidence="2" id="KW-1185">Reference proteome</keyword>
<dbReference type="Proteomes" id="UP000240971">
    <property type="component" value="Unassembled WGS sequence"/>
</dbReference>
<dbReference type="EMBL" id="PYAW01000010">
    <property type="protein sequence ID" value="PSL42801.1"/>
    <property type="molecule type" value="Genomic_DNA"/>
</dbReference>